<gene>
    <name evidence="1" type="ORF">FHS32_005599</name>
</gene>
<dbReference type="GO" id="GO:0003677">
    <property type="term" value="F:DNA binding"/>
    <property type="evidence" value="ECO:0007669"/>
    <property type="project" value="UniProtKB-KW"/>
</dbReference>
<keyword evidence="2" id="KW-1185">Reference proteome</keyword>
<dbReference type="AlphaFoldDB" id="A0A7W8FB14"/>
<dbReference type="InterPro" id="IPR036388">
    <property type="entry name" value="WH-like_DNA-bd_sf"/>
</dbReference>
<dbReference type="EMBL" id="JACHJE010000015">
    <property type="protein sequence ID" value="MBB5128822.1"/>
    <property type="molecule type" value="Genomic_DNA"/>
</dbReference>
<dbReference type="Gene3D" id="1.10.10.10">
    <property type="entry name" value="Winged helix-like DNA-binding domain superfamily/Winged helix DNA-binding domain"/>
    <property type="match status" value="1"/>
</dbReference>
<evidence type="ECO:0000313" key="2">
    <source>
        <dbReference type="Proteomes" id="UP000568022"/>
    </source>
</evidence>
<dbReference type="Proteomes" id="UP000568022">
    <property type="component" value="Unassembled WGS sequence"/>
</dbReference>
<proteinExistence type="predicted"/>
<protein>
    <submittedName>
        <fullName evidence="1">DNA-binding MarR family transcriptional regulator</fullName>
    </submittedName>
</protein>
<organism evidence="1 2">
    <name type="scientific">Streptomyces griseoloalbus</name>
    <dbReference type="NCBI Taxonomy" id="67303"/>
    <lineage>
        <taxon>Bacteria</taxon>
        <taxon>Bacillati</taxon>
        <taxon>Actinomycetota</taxon>
        <taxon>Actinomycetes</taxon>
        <taxon>Kitasatosporales</taxon>
        <taxon>Streptomycetaceae</taxon>
        <taxon>Streptomyces</taxon>
    </lineage>
</organism>
<dbReference type="InterPro" id="IPR036390">
    <property type="entry name" value="WH_DNA-bd_sf"/>
</dbReference>
<accession>A0A7W8FB14</accession>
<keyword evidence="1" id="KW-0238">DNA-binding</keyword>
<evidence type="ECO:0000313" key="1">
    <source>
        <dbReference type="EMBL" id="MBB5128822.1"/>
    </source>
</evidence>
<reference evidence="1 2" key="1">
    <citation type="submission" date="2020-08" db="EMBL/GenBank/DDBJ databases">
        <title>Genomic Encyclopedia of Type Strains, Phase III (KMG-III): the genomes of soil and plant-associated and newly described type strains.</title>
        <authorList>
            <person name="Whitman W."/>
        </authorList>
    </citation>
    <scope>NUCLEOTIDE SEQUENCE [LARGE SCALE GENOMIC DNA]</scope>
    <source>
        <strain evidence="1 2">CECT 3226</strain>
    </source>
</reference>
<name>A0A7W8FB14_9ACTN</name>
<comment type="caution">
    <text evidence="1">The sequence shown here is derived from an EMBL/GenBank/DDBJ whole genome shotgun (WGS) entry which is preliminary data.</text>
</comment>
<dbReference type="SUPFAM" id="SSF46785">
    <property type="entry name" value="Winged helix' DNA-binding domain"/>
    <property type="match status" value="1"/>
</dbReference>
<sequence>MHDLAERVRLGQASVTRIVARLDVAGSAVTDLCPSDARGVCALITDEGRARFEAARSTYADVLPPALDRMGNPGLGSGISGCLVKRS</sequence>